<dbReference type="AlphaFoldDB" id="A0A9X3AUX5"/>
<evidence type="ECO:0000259" key="3">
    <source>
        <dbReference type="Pfam" id="PF01266"/>
    </source>
</evidence>
<name>A0A9X3AUX5_9GAMM</name>
<evidence type="ECO:0000313" key="4">
    <source>
        <dbReference type="EMBL" id="MCT7942020.1"/>
    </source>
</evidence>
<feature type="domain" description="FAD dependent oxidoreductase" evidence="3">
    <location>
        <begin position="46"/>
        <end position="404"/>
    </location>
</feature>
<evidence type="ECO:0000256" key="2">
    <source>
        <dbReference type="SAM" id="MobiDB-lite"/>
    </source>
</evidence>
<reference evidence="4" key="1">
    <citation type="journal article" date="2023" name="Int. J. Syst. Evol. Microbiol.">
        <title>&lt;i&gt;Shewanella septentrionalis&lt;/i&gt; sp. nov. and &lt;i&gt;Shewanella holmiensis&lt;/i&gt; sp. nov., isolated from Baltic Sea water and sediments.</title>
        <authorList>
            <person name="Martin-Rodriguez A.J."/>
            <person name="Thorell K."/>
            <person name="Joffre E."/>
            <person name="Jensie-Markopoulos S."/>
            <person name="Moore E.R.B."/>
            <person name="Sjoling A."/>
        </authorList>
    </citation>
    <scope>NUCLEOTIDE SEQUENCE</scope>
    <source>
        <strain evidence="4">SP1S2-7</strain>
    </source>
</reference>
<accession>A0A9X3AUX5</accession>
<feature type="region of interest" description="Disordered" evidence="2">
    <location>
        <begin position="1"/>
        <end position="22"/>
    </location>
</feature>
<proteinExistence type="predicted"/>
<comment type="caution">
    <text evidence="4">The sequence shown here is derived from an EMBL/GenBank/DDBJ whole genome shotgun (WGS) entry which is preliminary data.</text>
</comment>
<evidence type="ECO:0000256" key="1">
    <source>
        <dbReference type="ARBA" id="ARBA00023002"/>
    </source>
</evidence>
<dbReference type="GO" id="GO:0005737">
    <property type="term" value="C:cytoplasm"/>
    <property type="evidence" value="ECO:0007669"/>
    <property type="project" value="TreeGrafter"/>
</dbReference>
<organism evidence="4 5">
    <name type="scientific">Shewanella holmiensis</name>
    <dbReference type="NCBI Taxonomy" id="2952222"/>
    <lineage>
        <taxon>Bacteria</taxon>
        <taxon>Pseudomonadati</taxon>
        <taxon>Pseudomonadota</taxon>
        <taxon>Gammaproteobacteria</taxon>
        <taxon>Alteromonadales</taxon>
        <taxon>Shewanellaceae</taxon>
        <taxon>Shewanella</taxon>
    </lineage>
</organism>
<gene>
    <name evidence="4" type="ORF">NE535_09485</name>
</gene>
<sequence length="453" mass="50052">MKNNMKPYDPLVNKTPKGQPQPTSYWASTIKLPKPNAALKGTQQTDVAIIGGGYTGLLTAYYLATEFNIDCHVLEANQVGFGASARNAGFVLKGSGRLGYSAMAQRWDIDTAKGIYAEFTEAVARVSGLIKQHQISCDVQDTGYLKVAHNPKALAQLQAAAGFIQQHFGDGAEFIDRNTFCDQYMNHQQAFGALRLNDGFGINPLKLLLGYKQMVQQVKVSISEQSCVLEWQQEGGKHRLITESGELTANKVICAGNAYTPKKFSPIIDNKYLPILSNVIVTEPLTADELQQAGIYTSQVTMDTRILKYYYRLLPDNRLLFGGRGAVWGKDSANPVYGQRLKMALDKCFPALKHKVIAYNWTGWIAASFDDMPHVFSQNGVGYSLGYCGAGVSFSSQAAYRLAQSMAGVPQPNLPLYRQPLPSHPSSILPFGQVKRLGQWGYYHYGWMKDRFG</sequence>
<keyword evidence="1" id="KW-0560">Oxidoreductase</keyword>
<dbReference type="InterPro" id="IPR036188">
    <property type="entry name" value="FAD/NAD-bd_sf"/>
</dbReference>
<dbReference type="EMBL" id="JAMTCD010000010">
    <property type="protein sequence ID" value="MCT7942020.1"/>
    <property type="molecule type" value="Genomic_DNA"/>
</dbReference>
<dbReference type="PANTHER" id="PTHR13847">
    <property type="entry name" value="SARCOSINE DEHYDROGENASE-RELATED"/>
    <property type="match status" value="1"/>
</dbReference>
<dbReference type="RefSeq" id="WP_261298404.1">
    <property type="nucleotide sequence ID" value="NZ_JAMTCD010000010.1"/>
</dbReference>
<dbReference type="Gene3D" id="3.50.50.60">
    <property type="entry name" value="FAD/NAD(P)-binding domain"/>
    <property type="match status" value="1"/>
</dbReference>
<dbReference type="GO" id="GO:0016491">
    <property type="term" value="F:oxidoreductase activity"/>
    <property type="evidence" value="ECO:0007669"/>
    <property type="project" value="UniProtKB-KW"/>
</dbReference>
<dbReference type="SUPFAM" id="SSF51905">
    <property type="entry name" value="FAD/NAD(P)-binding domain"/>
    <property type="match status" value="1"/>
</dbReference>
<dbReference type="InterPro" id="IPR006076">
    <property type="entry name" value="FAD-dep_OxRdtase"/>
</dbReference>
<protein>
    <submittedName>
        <fullName evidence="4">FAD-binding oxidoreductase</fullName>
    </submittedName>
</protein>
<dbReference type="PANTHER" id="PTHR13847:SF281">
    <property type="entry name" value="FAD DEPENDENT OXIDOREDUCTASE DOMAIN-CONTAINING PROTEIN"/>
    <property type="match status" value="1"/>
</dbReference>
<dbReference type="Proteomes" id="UP001155546">
    <property type="component" value="Unassembled WGS sequence"/>
</dbReference>
<dbReference type="Gene3D" id="3.30.9.10">
    <property type="entry name" value="D-Amino Acid Oxidase, subunit A, domain 2"/>
    <property type="match status" value="1"/>
</dbReference>
<dbReference type="Pfam" id="PF01266">
    <property type="entry name" value="DAO"/>
    <property type="match status" value="1"/>
</dbReference>
<keyword evidence="5" id="KW-1185">Reference proteome</keyword>
<evidence type="ECO:0000313" key="5">
    <source>
        <dbReference type="Proteomes" id="UP001155546"/>
    </source>
</evidence>